<name>A0A068EPI0_9CAUD</name>
<protein>
    <submittedName>
        <fullName evidence="1">Uncharacterized protein</fullName>
    </submittedName>
</protein>
<dbReference type="Proteomes" id="UP000027382">
    <property type="component" value="Segment"/>
</dbReference>
<accession>A0A068EPI0</accession>
<dbReference type="RefSeq" id="YP_009099263.1">
    <property type="nucleotide sequence ID" value="NC_025423.1"/>
</dbReference>
<sequence>MKANYSDRLVDKRMVLTTLTKVEDTALSTVYVTNNPEVYLVVFHNQAALTDYIQQNIDGLFGIRLIREGKKYCSYTITLESGEEVLARTIAEAYNILNKDNDETVIMSTDEVTGLPIIE</sequence>
<proteinExistence type="predicted"/>
<evidence type="ECO:0000313" key="2">
    <source>
        <dbReference type="Proteomes" id="UP000027382"/>
    </source>
</evidence>
<dbReference type="GeneID" id="22277162"/>
<dbReference type="OrthoDB" id="32654at10239"/>
<reference evidence="1" key="1">
    <citation type="journal article" date="2014" name="Virology">
        <title>The odd one out: Bacillus ACT bacteriophage CP-51 exhibits unusual properties compared to related Spounavirinae W.Ph. and Bastille.</title>
        <authorList>
            <person name="Klumpp J."/>
            <person name="Schmuki M."/>
            <person name="Sozhamannan S."/>
            <person name="Beyer W."/>
            <person name="Fouts D.E."/>
            <person name="Bernbach V."/>
            <person name="Calendar R."/>
            <person name="Loessner M.J."/>
        </authorList>
    </citation>
    <scope>NUCLEOTIDE SEQUENCE [LARGE SCALE GENOMIC DNA]</scope>
</reference>
<keyword evidence="2" id="KW-1185">Reference proteome</keyword>
<organism evidence="1 2">
    <name type="scientific">Bacillus phage CP-51</name>
    <dbReference type="NCBI Taxonomy" id="1391188"/>
    <lineage>
        <taxon>Viruses</taxon>
        <taxon>Duplodnaviria</taxon>
        <taxon>Heunggongvirae</taxon>
        <taxon>Uroviricota</taxon>
        <taxon>Caudoviricetes</taxon>
        <taxon>Herelleviridae</taxon>
        <taxon>Spounavirinae</taxon>
        <taxon>Siminovitchvirus</taxon>
        <taxon>Siminovitchvirus CP51</taxon>
    </lineage>
</organism>
<evidence type="ECO:0000313" key="1">
    <source>
        <dbReference type="EMBL" id="AID50654.1"/>
    </source>
</evidence>
<dbReference type="KEGG" id="vg:22277162"/>
<dbReference type="EMBL" id="KF554508">
    <property type="protein sequence ID" value="AID50654.1"/>
    <property type="molecule type" value="Genomic_DNA"/>
</dbReference>